<organism evidence="3 4">
    <name type="scientific">Sanguibacter inulinus</name>
    <dbReference type="NCBI Taxonomy" id="60922"/>
    <lineage>
        <taxon>Bacteria</taxon>
        <taxon>Bacillati</taxon>
        <taxon>Actinomycetota</taxon>
        <taxon>Actinomycetes</taxon>
        <taxon>Micrococcales</taxon>
        <taxon>Sanguibacteraceae</taxon>
        <taxon>Sanguibacter</taxon>
    </lineage>
</organism>
<keyword evidence="2" id="KW-0472">Membrane</keyword>
<dbReference type="InterPro" id="IPR023353">
    <property type="entry name" value="LemA-like_dom_sf"/>
</dbReference>
<comment type="caution">
    <text evidence="3">The sequence shown here is derived from an EMBL/GenBank/DDBJ whole genome shotgun (WGS) entry which is preliminary data.</text>
</comment>
<keyword evidence="4" id="KW-1185">Reference proteome</keyword>
<feature type="region of interest" description="Disordered" evidence="1">
    <location>
        <begin position="215"/>
        <end position="234"/>
    </location>
</feature>
<reference evidence="3 4" key="1">
    <citation type="submission" date="2020-07" db="EMBL/GenBank/DDBJ databases">
        <title>MOT database genomes.</title>
        <authorList>
            <person name="Joseph S."/>
            <person name="Aduse-Opoku J."/>
            <person name="Hashim A."/>
            <person name="Wade W."/>
            <person name="Curtis M."/>
        </authorList>
    </citation>
    <scope>NUCLEOTIDE SEQUENCE [LARGE SCALE GENOMIC DNA]</scope>
    <source>
        <strain evidence="3 4">DSM 100099</strain>
    </source>
</reference>
<dbReference type="AlphaFoldDB" id="A0A853ES43"/>
<keyword evidence="2" id="KW-1133">Transmembrane helix</keyword>
<proteinExistence type="predicted"/>
<accession>A0A853ES43</accession>
<feature type="region of interest" description="Disordered" evidence="1">
    <location>
        <begin position="100"/>
        <end position="131"/>
    </location>
</feature>
<evidence type="ECO:0000256" key="1">
    <source>
        <dbReference type="SAM" id="MobiDB-lite"/>
    </source>
</evidence>
<name>A0A853ES43_9MICO</name>
<dbReference type="EMBL" id="JACBYE010000012">
    <property type="protein sequence ID" value="NYS93311.1"/>
    <property type="molecule type" value="Genomic_DNA"/>
</dbReference>
<dbReference type="RefSeq" id="WP_056132524.1">
    <property type="nucleotide sequence ID" value="NZ_JACBYE010000012.1"/>
</dbReference>
<evidence type="ECO:0008006" key="5">
    <source>
        <dbReference type="Google" id="ProtNLM"/>
    </source>
</evidence>
<evidence type="ECO:0000313" key="4">
    <source>
        <dbReference type="Proteomes" id="UP000561011"/>
    </source>
</evidence>
<protein>
    <recommendedName>
        <fullName evidence="5">LemA family protein</fullName>
    </recommendedName>
</protein>
<dbReference type="Proteomes" id="UP000561011">
    <property type="component" value="Unassembled WGS sequence"/>
</dbReference>
<evidence type="ECO:0000313" key="3">
    <source>
        <dbReference type="EMBL" id="NYS93311.1"/>
    </source>
</evidence>
<feature type="transmembrane region" description="Helical" evidence="2">
    <location>
        <begin position="6"/>
        <end position="25"/>
    </location>
</feature>
<dbReference type="Gene3D" id="1.20.1440.20">
    <property type="entry name" value="LemA-like domain"/>
    <property type="match status" value="1"/>
</dbReference>
<keyword evidence="2" id="KW-0812">Transmembrane</keyword>
<gene>
    <name evidence="3" type="ORF">HZZ10_07185</name>
</gene>
<evidence type="ECO:0000256" key="2">
    <source>
        <dbReference type="SAM" id="Phobius"/>
    </source>
</evidence>
<sequence length="234" mass="25100">MTWSETAVIVVAVVLVLGWLVWVSATRLDRLHRKVVASRLALDAQLLRRSAVATEIATSGVLDPVSSVLLLEAAREASSGSDAGERELAVAVPDLEPLVRAPDADGRAGRGPSRGTVSRALDGDLGDERSQAESALSSTLRAVLDDPDEVDELYSLPEAEPLLDALAGAWYRVQLARRFHNEAVDQAQRMRAKVFVRAVRLAGRASMPQTVELDDSWPPALRRPRAVPGATTGA</sequence>